<dbReference type="Proteomes" id="UP000235388">
    <property type="component" value="Unassembled WGS sequence"/>
</dbReference>
<evidence type="ECO:0000313" key="6">
    <source>
        <dbReference type="Proteomes" id="UP000235392"/>
    </source>
</evidence>
<keyword evidence="2" id="KW-1133">Transmembrane helix</keyword>
<dbReference type="EMBL" id="PGCI01000770">
    <property type="protein sequence ID" value="PLW16492.1"/>
    <property type="molecule type" value="Genomic_DNA"/>
</dbReference>
<dbReference type="AlphaFoldDB" id="A0A2N5SUZ5"/>
<evidence type="ECO:0000313" key="5">
    <source>
        <dbReference type="Proteomes" id="UP000235388"/>
    </source>
</evidence>
<keyword evidence="2" id="KW-0812">Transmembrane</keyword>
<reference evidence="5 6" key="1">
    <citation type="submission" date="2017-11" db="EMBL/GenBank/DDBJ databases">
        <title>De novo assembly and phasing of dikaryotic genomes from two isolates of Puccinia coronata f. sp. avenae, the causal agent of oat crown rust.</title>
        <authorList>
            <person name="Miller M.E."/>
            <person name="Zhang Y."/>
            <person name="Omidvar V."/>
            <person name="Sperschneider J."/>
            <person name="Schwessinger B."/>
            <person name="Raley C."/>
            <person name="Palmer J.M."/>
            <person name="Garnica D."/>
            <person name="Upadhyaya N."/>
            <person name="Rathjen J."/>
            <person name="Taylor J.M."/>
            <person name="Park R.F."/>
            <person name="Dodds P.N."/>
            <person name="Hirsch C.D."/>
            <person name="Kianian S.F."/>
            <person name="Figueroa M."/>
        </authorList>
    </citation>
    <scope>NUCLEOTIDE SEQUENCE [LARGE SCALE GENOMIC DNA]</scope>
    <source>
        <strain evidence="4">12NC29</strain>
        <strain evidence="3">12SD80</strain>
    </source>
</reference>
<protein>
    <submittedName>
        <fullName evidence="4">Uncharacterized protein</fullName>
    </submittedName>
</protein>
<feature type="compositionally biased region" description="Basic residues" evidence="1">
    <location>
        <begin position="320"/>
        <end position="329"/>
    </location>
</feature>
<comment type="caution">
    <text evidence="4">The sequence shown here is derived from an EMBL/GenBank/DDBJ whole genome shotgun (WGS) entry which is preliminary data.</text>
</comment>
<keyword evidence="2" id="KW-0472">Membrane</keyword>
<dbReference type="OrthoDB" id="2500720at2759"/>
<feature type="region of interest" description="Disordered" evidence="1">
    <location>
        <begin position="319"/>
        <end position="347"/>
    </location>
</feature>
<proteinExistence type="predicted"/>
<evidence type="ECO:0000313" key="4">
    <source>
        <dbReference type="EMBL" id="PLW17040.1"/>
    </source>
</evidence>
<gene>
    <name evidence="4" type="ORF">PCANC_11880</name>
    <name evidence="3" type="ORF">PCASD_19027</name>
</gene>
<feature type="region of interest" description="Disordered" evidence="1">
    <location>
        <begin position="79"/>
        <end position="118"/>
    </location>
</feature>
<dbReference type="EMBL" id="PGCJ01000857">
    <property type="protein sequence ID" value="PLW17040.1"/>
    <property type="molecule type" value="Genomic_DNA"/>
</dbReference>
<dbReference type="Proteomes" id="UP000235392">
    <property type="component" value="Unassembled WGS sequence"/>
</dbReference>
<feature type="transmembrane region" description="Helical" evidence="2">
    <location>
        <begin position="536"/>
        <end position="561"/>
    </location>
</feature>
<accession>A0A2N5SUZ5</accession>
<evidence type="ECO:0000313" key="3">
    <source>
        <dbReference type="EMBL" id="PLW16492.1"/>
    </source>
</evidence>
<name>A0A2N5SUZ5_9BASI</name>
<evidence type="ECO:0000256" key="2">
    <source>
        <dbReference type="SAM" id="Phobius"/>
    </source>
</evidence>
<evidence type="ECO:0000256" key="1">
    <source>
        <dbReference type="SAM" id="MobiDB-lite"/>
    </source>
</evidence>
<keyword evidence="5" id="KW-1185">Reference proteome</keyword>
<organism evidence="4 5">
    <name type="scientific">Puccinia coronata f. sp. avenae</name>
    <dbReference type="NCBI Taxonomy" id="200324"/>
    <lineage>
        <taxon>Eukaryota</taxon>
        <taxon>Fungi</taxon>
        <taxon>Dikarya</taxon>
        <taxon>Basidiomycota</taxon>
        <taxon>Pucciniomycotina</taxon>
        <taxon>Pucciniomycetes</taxon>
        <taxon>Pucciniales</taxon>
        <taxon>Pucciniaceae</taxon>
        <taxon>Puccinia</taxon>
    </lineage>
</organism>
<sequence length="566" mass="63006">MARERIISLRHLSQEYNGLYLPGLAHQGGDAAGEISQVKPPNTASPTDYIPGLIPVKSGRVEAVGDDYPQAAHNNQLHISGEEHSRDTFSQSNPVKSIPRNPSPEIGYSQLSRDDDEAEGDMHTDVLVGVGHNHNMLHSALSRTSSSDDPMLQSDDLTLGTEQLEFLSHPAEVAHMGQFMNQVTKVSTRLDEMLAKILDNPSTFSNEPAFRAGLYEKIDQDVIRELITLQSKQLKHSKSPYLRHMTTAPCSNDVKGGMDAKIGSVPSAREIEEHLKTEQIDALKLKTQSLISGLITRLRDEKQIIANQIEYEWNKELHHGNNKSRHSSRKMGSAAHTGAGGDDSVQDDDSSNFHILSKLDLNHIRVDPKASKMYSAEVQKALNVAVTNSTSYPQARKSSIFIKSHFDLILRIEGELHQLDQILSLLSSPQTQSRTSLDERMSEDGSSTASISLAGFENDPSREIPLMSKTNKIRFSIHDRFRKNQKQDEQPLGEKEEPLSDKKCHRFSLYSDTVGKEDLEAAPIVVDKRRPCLLPYHIAIICVVVTIIILGGLALLTYFLLRKHDN</sequence>